<evidence type="ECO:0000313" key="4">
    <source>
        <dbReference type="Proteomes" id="UP001082703"/>
    </source>
</evidence>
<dbReference type="EMBL" id="JAPOHA010000003">
    <property type="protein sequence ID" value="MCY1713530.1"/>
    <property type="molecule type" value="Genomic_DNA"/>
</dbReference>
<keyword evidence="2" id="KW-0732">Signal</keyword>
<comment type="caution">
    <text evidence="3">The sequence shown here is derived from an EMBL/GenBank/DDBJ whole genome shotgun (WGS) entry which is preliminary data.</text>
</comment>
<gene>
    <name evidence="3" type="ORF">OUY18_04570</name>
</gene>
<protein>
    <submittedName>
        <fullName evidence="3">Uncharacterized protein</fullName>
    </submittedName>
</protein>
<feature type="signal peptide" evidence="2">
    <location>
        <begin position="1"/>
        <end position="23"/>
    </location>
</feature>
<evidence type="ECO:0000256" key="1">
    <source>
        <dbReference type="SAM" id="MobiDB-lite"/>
    </source>
</evidence>
<sequence length="251" mass="27187">MKFRKLFFIGLSALLILTAGCSATNGDAVNSGTNSAAKNLSSESVSSSGSPSTSSNPSKSPVTTNSSSNSTTTSSASEAKGLLFAEDDYTKAIFHIGMTSDQVKQALTENQMQTVKNEDPNPNRISTDHGIDLLFTPGTDLFDMISIESDSDTQLHSPYKTQKGLKIGDAVEMVRTLYGEPVEQVKYGDNLNGLGVAYYYDIPINLDNYYKVQTVKNKSGRGVYLRINISQSKGNNYNKVVTIIYTEKANN</sequence>
<dbReference type="Proteomes" id="UP001082703">
    <property type="component" value="Unassembled WGS sequence"/>
</dbReference>
<feature type="region of interest" description="Disordered" evidence="1">
    <location>
        <begin position="34"/>
        <end position="77"/>
    </location>
</feature>
<proteinExistence type="predicted"/>
<feature type="compositionally biased region" description="Low complexity" evidence="1">
    <location>
        <begin position="41"/>
        <end position="77"/>
    </location>
</feature>
<evidence type="ECO:0000313" key="3">
    <source>
        <dbReference type="EMBL" id="MCY1713530.1"/>
    </source>
</evidence>
<evidence type="ECO:0000256" key="2">
    <source>
        <dbReference type="SAM" id="SignalP"/>
    </source>
</evidence>
<dbReference type="RefSeq" id="WP_268057543.1">
    <property type="nucleotide sequence ID" value="NZ_JAPOHA010000003.1"/>
</dbReference>
<reference evidence="3 4" key="1">
    <citation type="submission" date="2022-11" db="EMBL/GenBank/DDBJ databases">
        <authorList>
            <person name="Caiyu Z."/>
        </authorList>
    </citation>
    <scope>NUCLEOTIDE SEQUENCE [LARGE SCALE GENOMIC DNA]</scope>
    <source>
        <strain evidence="3 4">YR-4</strain>
    </source>
</reference>
<accession>A0ABT4BT78</accession>
<feature type="chain" id="PRO_5047491062" evidence="2">
    <location>
        <begin position="24"/>
        <end position="251"/>
    </location>
</feature>
<keyword evidence="4" id="KW-1185">Reference proteome</keyword>
<organism evidence="3 4">
    <name type="scientific">Caproiciproducens galactitolivorans</name>
    <dbReference type="NCBI Taxonomy" id="642589"/>
    <lineage>
        <taxon>Bacteria</taxon>
        <taxon>Bacillati</taxon>
        <taxon>Bacillota</taxon>
        <taxon>Clostridia</taxon>
        <taxon>Eubacteriales</taxon>
        <taxon>Acutalibacteraceae</taxon>
        <taxon>Caproiciproducens</taxon>
    </lineage>
</organism>
<name>A0ABT4BT78_9FIRM</name>
<dbReference type="PROSITE" id="PS51257">
    <property type="entry name" value="PROKAR_LIPOPROTEIN"/>
    <property type="match status" value="1"/>
</dbReference>